<dbReference type="InterPro" id="IPR045155">
    <property type="entry name" value="Beta-lactam_cat"/>
</dbReference>
<reference evidence="2 3" key="1">
    <citation type="journal article" date="2015" name="Genome Announc.">
        <title>Complete genome sequences for 35 biothreat assay-relevant bacillus species.</title>
        <authorList>
            <person name="Johnson S.L."/>
            <person name="Daligault H.E."/>
            <person name="Davenport K.W."/>
            <person name="Jaissle J."/>
            <person name="Frey K.G."/>
            <person name="Ladner J.T."/>
            <person name="Broomall S.M."/>
            <person name="Bishop-Lilly K.A."/>
            <person name="Bruce D.C."/>
            <person name="Gibbons H.S."/>
            <person name="Coyne S.R."/>
            <person name="Lo C.C."/>
            <person name="Meincke L."/>
            <person name="Munk A.C."/>
            <person name="Koroleva G.I."/>
            <person name="Rosenzweig C.N."/>
            <person name="Palacios G.F."/>
            <person name="Redden C.L."/>
            <person name="Minogue T.D."/>
            <person name="Chain P.S."/>
        </authorList>
    </citation>
    <scope>NUCLEOTIDE SEQUENCE [LARGE SCALE GENOMIC DNA]</scope>
    <source>
        <strain evidence="3">ATCC 14581 / DSM 32 / JCM 2506 / NBRC 15308 / NCIMB 9376 / NCTC 10342 / NRRL B-14308 / VKM B-512</strain>
    </source>
</reference>
<dbReference type="AlphaFoldDB" id="A0A0B6ADU9"/>
<protein>
    <submittedName>
        <fullName evidence="2">D-alanyl-D-alanine carboxypeptidase family protein</fullName>
    </submittedName>
</protein>
<dbReference type="PANTHER" id="PTHR35333:SF3">
    <property type="entry name" value="BETA-LACTAMASE-TYPE TRANSPEPTIDASE FOLD CONTAINING PROTEIN"/>
    <property type="match status" value="1"/>
</dbReference>
<proteinExistence type="predicted"/>
<keyword evidence="2" id="KW-0645">Protease</keyword>
<dbReference type="GO" id="GO:0004180">
    <property type="term" value="F:carboxypeptidase activity"/>
    <property type="evidence" value="ECO:0007669"/>
    <property type="project" value="UniProtKB-KW"/>
</dbReference>
<evidence type="ECO:0000259" key="1">
    <source>
        <dbReference type="Pfam" id="PF13354"/>
    </source>
</evidence>
<dbReference type="InterPro" id="IPR000871">
    <property type="entry name" value="Beta-lactam_class-A"/>
</dbReference>
<dbReference type="SUPFAM" id="SSF56601">
    <property type="entry name" value="beta-lactamase/transpeptidase-like"/>
    <property type="match status" value="1"/>
</dbReference>
<keyword evidence="2" id="KW-0378">Hydrolase</keyword>
<gene>
    <name evidence="2" type="ORF">BG04_3773</name>
</gene>
<keyword evidence="2" id="KW-0121">Carboxypeptidase</keyword>
<dbReference type="HOGENOM" id="CLU_031960_9_2_9"/>
<dbReference type="GO" id="GO:0030655">
    <property type="term" value="P:beta-lactam antibiotic catabolic process"/>
    <property type="evidence" value="ECO:0007669"/>
    <property type="project" value="InterPro"/>
</dbReference>
<dbReference type="InterPro" id="IPR012338">
    <property type="entry name" value="Beta-lactam/transpept-like"/>
</dbReference>
<evidence type="ECO:0000313" key="2">
    <source>
        <dbReference type="EMBL" id="AJI23100.1"/>
    </source>
</evidence>
<sequence>MMEKARMKIEDAVTTWKRSNNGLIRIHIEGKESIRINSFIQQRAASTIKLLLAIEAFRQIDAGILALTSVIQRMEKNTVGGAGVLKALPQLTHIKVEELLTLMIIVSDNTATNELISLVGFEKINECAKNLGLKKTVLNRYMMDEIAVEKGIDNYTCASDVVKCLREIYEGSLLRKSSREKIMRMLEMQQFQHKLPARIGSAFQAANKTGELQGAEHDSAILMRGNETYYAVVLIDGLSDNEQGRRLIADIGYLLSSNI</sequence>
<dbReference type="GO" id="GO:0008800">
    <property type="term" value="F:beta-lactamase activity"/>
    <property type="evidence" value="ECO:0007669"/>
    <property type="project" value="InterPro"/>
</dbReference>
<feature type="domain" description="Beta-lactamase class A catalytic" evidence="1">
    <location>
        <begin position="29"/>
        <end position="234"/>
    </location>
</feature>
<evidence type="ECO:0000313" key="3">
    <source>
        <dbReference type="Proteomes" id="UP000031829"/>
    </source>
</evidence>
<dbReference type="GO" id="GO:0046677">
    <property type="term" value="P:response to antibiotic"/>
    <property type="evidence" value="ECO:0007669"/>
    <property type="project" value="InterPro"/>
</dbReference>
<dbReference type="Gene3D" id="3.40.710.10">
    <property type="entry name" value="DD-peptidase/beta-lactamase superfamily"/>
    <property type="match status" value="1"/>
</dbReference>
<dbReference type="KEGG" id="bmeg:BG04_3773"/>
<dbReference type="Proteomes" id="UP000031829">
    <property type="component" value="Chromosome"/>
</dbReference>
<name>A0A0B6ADU9_PRIM2</name>
<dbReference type="Pfam" id="PF13354">
    <property type="entry name" value="Beta-lactamase2"/>
    <property type="match status" value="1"/>
</dbReference>
<organism evidence="2 3">
    <name type="scientific">Priestia megaterium (strain ATCC 14581 / DSM 32 / CCUG 1817 / JCM 2506 / NBRC 15308 / NCIMB 9376 / NCTC 10342 / NRRL B-14308 / VKM B-512 / Ford 19)</name>
    <name type="common">Bacillus megaterium</name>
    <dbReference type="NCBI Taxonomy" id="1348623"/>
    <lineage>
        <taxon>Bacteria</taxon>
        <taxon>Bacillati</taxon>
        <taxon>Bacillota</taxon>
        <taxon>Bacilli</taxon>
        <taxon>Bacillales</taxon>
        <taxon>Bacillaceae</taxon>
        <taxon>Priestia</taxon>
    </lineage>
</organism>
<dbReference type="EMBL" id="CP009920">
    <property type="protein sequence ID" value="AJI23100.1"/>
    <property type="molecule type" value="Genomic_DNA"/>
</dbReference>
<dbReference type="PANTHER" id="PTHR35333">
    <property type="entry name" value="BETA-LACTAMASE"/>
    <property type="match status" value="1"/>
</dbReference>
<accession>A0A0B6ADU9</accession>